<gene>
    <name evidence="1" type="ORF">SDC9_78109</name>
</gene>
<dbReference type="EMBL" id="VSSQ01006107">
    <property type="protein sequence ID" value="MPM31554.1"/>
    <property type="molecule type" value="Genomic_DNA"/>
</dbReference>
<dbReference type="AlphaFoldDB" id="A0A644Z027"/>
<protein>
    <submittedName>
        <fullName evidence="1">Uncharacterized protein</fullName>
    </submittedName>
</protein>
<evidence type="ECO:0000313" key="1">
    <source>
        <dbReference type="EMBL" id="MPM31554.1"/>
    </source>
</evidence>
<accession>A0A644Z027</accession>
<name>A0A644Z027_9ZZZZ</name>
<sequence>MAADRYGPEHRRARGNGYMIAKGRVALTNILAGTAEGRALIDGHVVSDHGGFADDYANAVVNEQTLADGCRRVDINARAEAARFGNHPAQQLHAARIEKVRPAVHPYRAETRVAKHDLQRGERSRVAVKHRLNIAF</sequence>
<proteinExistence type="predicted"/>
<comment type="caution">
    <text evidence="1">The sequence shown here is derived from an EMBL/GenBank/DDBJ whole genome shotgun (WGS) entry which is preliminary data.</text>
</comment>
<reference evidence="1" key="1">
    <citation type="submission" date="2019-08" db="EMBL/GenBank/DDBJ databases">
        <authorList>
            <person name="Kucharzyk K."/>
            <person name="Murdoch R.W."/>
            <person name="Higgins S."/>
            <person name="Loffler F."/>
        </authorList>
    </citation>
    <scope>NUCLEOTIDE SEQUENCE</scope>
</reference>
<organism evidence="1">
    <name type="scientific">bioreactor metagenome</name>
    <dbReference type="NCBI Taxonomy" id="1076179"/>
    <lineage>
        <taxon>unclassified sequences</taxon>
        <taxon>metagenomes</taxon>
        <taxon>ecological metagenomes</taxon>
    </lineage>
</organism>